<reference evidence="8 9" key="1">
    <citation type="submission" date="2019-05" db="EMBL/GenBank/DDBJ databases">
        <title>Verrucobacter flavum gen. nov., sp. nov. a new member of the family Verrucomicrobiaceae.</title>
        <authorList>
            <person name="Szuroczki S."/>
            <person name="Abbaszade G."/>
            <person name="Szabo A."/>
            <person name="Felfoldi T."/>
            <person name="Schumann P."/>
            <person name="Boka K."/>
            <person name="Keki Z."/>
            <person name="Toumi M."/>
            <person name="Toth E."/>
        </authorList>
    </citation>
    <scope>NUCLEOTIDE SEQUENCE [LARGE SCALE GENOMIC DNA]</scope>
    <source>
        <strain evidence="8 9">MG-N-17</strain>
    </source>
</reference>
<dbReference type="SUPFAM" id="SSF50993">
    <property type="entry name" value="Peptidase/esterase 'gauge' domain"/>
    <property type="match status" value="1"/>
</dbReference>
<evidence type="ECO:0000256" key="2">
    <source>
        <dbReference type="ARBA" id="ARBA00022670"/>
    </source>
</evidence>
<dbReference type="EMBL" id="VAUV01000019">
    <property type="protein sequence ID" value="TLD68786.1"/>
    <property type="molecule type" value="Genomic_DNA"/>
</dbReference>
<dbReference type="PANTHER" id="PTHR11757:SF19">
    <property type="entry name" value="PROLYL ENDOPEPTIDASE-LIKE"/>
    <property type="match status" value="1"/>
</dbReference>
<dbReference type="Gene3D" id="2.130.10.120">
    <property type="entry name" value="Prolyl oligopeptidase, N-terminal domain"/>
    <property type="match status" value="1"/>
</dbReference>
<dbReference type="Pfam" id="PF02897">
    <property type="entry name" value="Peptidase_S9_N"/>
    <property type="match status" value="1"/>
</dbReference>
<accession>A0A5R8K902</accession>
<dbReference type="PRINTS" id="PR00862">
    <property type="entry name" value="PROLIGOPTASE"/>
</dbReference>
<feature type="domain" description="Peptidase S9A N-terminal" evidence="7">
    <location>
        <begin position="29"/>
        <end position="429"/>
    </location>
</feature>
<feature type="domain" description="Peptidase S9 prolyl oligopeptidase catalytic" evidence="6">
    <location>
        <begin position="489"/>
        <end position="705"/>
    </location>
</feature>
<dbReference type="Proteomes" id="UP000306196">
    <property type="component" value="Unassembled WGS sequence"/>
</dbReference>
<gene>
    <name evidence="8" type="ORF">FEM03_20855</name>
</gene>
<protein>
    <submittedName>
        <fullName evidence="8">S9 family peptidase</fullName>
    </submittedName>
</protein>
<dbReference type="InterPro" id="IPR002470">
    <property type="entry name" value="Peptidase_S9A"/>
</dbReference>
<evidence type="ECO:0000259" key="6">
    <source>
        <dbReference type="Pfam" id="PF00326"/>
    </source>
</evidence>
<keyword evidence="3" id="KW-0378">Hydrolase</keyword>
<comment type="caution">
    <text evidence="8">The sequence shown here is derived from an EMBL/GenBank/DDBJ whole genome shotgun (WGS) entry which is preliminary data.</text>
</comment>
<dbReference type="InterPro" id="IPR023302">
    <property type="entry name" value="Pept_S9A_N"/>
</dbReference>
<evidence type="ECO:0000259" key="7">
    <source>
        <dbReference type="Pfam" id="PF02897"/>
    </source>
</evidence>
<keyword evidence="5" id="KW-0732">Signal</keyword>
<feature type="chain" id="PRO_5024445760" evidence="5">
    <location>
        <begin position="25"/>
        <end position="709"/>
    </location>
</feature>
<dbReference type="GO" id="GO:0004252">
    <property type="term" value="F:serine-type endopeptidase activity"/>
    <property type="evidence" value="ECO:0007669"/>
    <property type="project" value="InterPro"/>
</dbReference>
<evidence type="ECO:0000256" key="5">
    <source>
        <dbReference type="SAM" id="SignalP"/>
    </source>
</evidence>
<keyword evidence="2" id="KW-0645">Protease</keyword>
<dbReference type="Pfam" id="PF00326">
    <property type="entry name" value="Peptidase_S9"/>
    <property type="match status" value="1"/>
</dbReference>
<organism evidence="8 9">
    <name type="scientific">Phragmitibacter flavus</name>
    <dbReference type="NCBI Taxonomy" id="2576071"/>
    <lineage>
        <taxon>Bacteria</taxon>
        <taxon>Pseudomonadati</taxon>
        <taxon>Verrucomicrobiota</taxon>
        <taxon>Verrucomicrobiia</taxon>
        <taxon>Verrucomicrobiales</taxon>
        <taxon>Verrucomicrobiaceae</taxon>
        <taxon>Phragmitibacter</taxon>
    </lineage>
</organism>
<comment type="similarity">
    <text evidence="1">Belongs to the peptidase S9A family.</text>
</comment>
<dbReference type="InterPro" id="IPR051543">
    <property type="entry name" value="Serine_Peptidase_S9A"/>
</dbReference>
<keyword evidence="9" id="KW-1185">Reference proteome</keyword>
<proteinExistence type="inferred from homology"/>
<evidence type="ECO:0000313" key="8">
    <source>
        <dbReference type="EMBL" id="TLD68786.1"/>
    </source>
</evidence>
<dbReference type="PANTHER" id="PTHR11757">
    <property type="entry name" value="PROTEASE FAMILY S9A OLIGOPEPTIDASE"/>
    <property type="match status" value="1"/>
</dbReference>
<dbReference type="InterPro" id="IPR029058">
    <property type="entry name" value="AB_hydrolase_fold"/>
</dbReference>
<dbReference type="GO" id="GO:0006508">
    <property type="term" value="P:proteolysis"/>
    <property type="evidence" value="ECO:0007669"/>
    <property type="project" value="UniProtKB-KW"/>
</dbReference>
<evidence type="ECO:0000313" key="9">
    <source>
        <dbReference type="Proteomes" id="UP000306196"/>
    </source>
</evidence>
<evidence type="ECO:0000256" key="1">
    <source>
        <dbReference type="ARBA" id="ARBA00005228"/>
    </source>
</evidence>
<dbReference type="SUPFAM" id="SSF53474">
    <property type="entry name" value="alpha/beta-Hydrolases"/>
    <property type="match status" value="1"/>
</dbReference>
<dbReference type="OrthoDB" id="9801421at2"/>
<evidence type="ECO:0000256" key="3">
    <source>
        <dbReference type="ARBA" id="ARBA00022801"/>
    </source>
</evidence>
<keyword evidence="4" id="KW-0720">Serine protease</keyword>
<sequence length="709" mass="79168">MPSPMKFIFLAVLCICLCVTVIDAQSPPPPIAEKRPHSLSRHGINWTDDYHWLRNREDPSVLTHLKAENQYTDTVLAPLNSLRGKIVAELKTRVIGEDISVPYRKGDWLYYSRDIEGKDHSLLCRKPYPEGPETILLDLNERAGTSDGYTFGGAAISPNGNLYAWKENTNGTDRYTIHIKDLTTGKILPDQISDTAFAESPVWALDNQTLFYTEADATERSCRVKRHTLGTNPTDNPIVYEDHDTTFQVAIGATKSERFMRLTSRSKDTMETSLIPLDQPDAKPILVAPRRTGIRYALSDTDQHWFILSSENAINGSIFRAPLDQPTRANWTEILPGNETISYGSVEAFTNHVILEARKDGIPGLYILDPANPSQPRWFTAPSPGSWFSTENTPHFQSTFQRISYETLLQPYTVSELDLTTGNIKPVKQKASPPGYDSSKYRVEQTHAPAKDGTLIPIWLLLPKNHPTDGTGAILIDGYGAYGSPNDPWFNSNLFSLLDRGIGFAIAQIRGGGELGRRWYEAGKLAHKQTTFDDFIACAEHLIQQKYTSKENLCGYGGSAGGLLVGAVINQQPDLFRAFIADVPFVDVLNTMLDPTIPLTTSEYDEWGNPSATLETFNRIRAYSPYDNIKPQNYPSLLVLAGLNDSRVPYWEAAKWVAKLRATKTDQNPLLLQVDLDTGHSGSSGRYSFLERVALQYTFLIEALGRDKN</sequence>
<dbReference type="InterPro" id="IPR001375">
    <property type="entry name" value="Peptidase_S9_cat"/>
</dbReference>
<evidence type="ECO:0000256" key="4">
    <source>
        <dbReference type="ARBA" id="ARBA00022825"/>
    </source>
</evidence>
<dbReference type="AlphaFoldDB" id="A0A5R8K902"/>
<dbReference type="Gene3D" id="3.40.50.1820">
    <property type="entry name" value="alpha/beta hydrolase"/>
    <property type="match status" value="1"/>
</dbReference>
<feature type="signal peptide" evidence="5">
    <location>
        <begin position="1"/>
        <end position="24"/>
    </location>
</feature>
<name>A0A5R8K902_9BACT</name>